<comment type="caution">
    <text evidence="1">The sequence shown here is derived from an EMBL/GenBank/DDBJ whole genome shotgun (WGS) entry which is preliminary data.</text>
</comment>
<dbReference type="Proteomes" id="UP000054630">
    <property type="component" value="Unassembled WGS sequence"/>
</dbReference>
<reference evidence="1 2" key="1">
    <citation type="submission" date="2015-01" db="EMBL/GenBank/DDBJ databases">
        <title>Evolution of Trichinella species and genotypes.</title>
        <authorList>
            <person name="Korhonen P.K."/>
            <person name="Edoardo P."/>
            <person name="Giuseppe L.R."/>
            <person name="Gasser R.B."/>
        </authorList>
    </citation>
    <scope>NUCLEOTIDE SEQUENCE [LARGE SCALE GENOMIC DNA]</scope>
    <source>
        <strain evidence="1">ISS37</strain>
    </source>
</reference>
<sequence length="34" mass="3982">MRHTADLEVFEFAEVHFPPTLFASAFPLNMMDLR</sequence>
<keyword evidence="2" id="KW-1185">Reference proteome</keyword>
<accession>A0A0V0SJE2</accession>
<dbReference type="EMBL" id="JYDL01000006">
    <property type="protein sequence ID" value="KRX26746.1"/>
    <property type="molecule type" value="Genomic_DNA"/>
</dbReference>
<protein>
    <submittedName>
        <fullName evidence="1">Uncharacterized protein</fullName>
    </submittedName>
</protein>
<dbReference type="AlphaFoldDB" id="A0A0V0SJE2"/>
<organism evidence="1 2">
    <name type="scientific">Trichinella nelsoni</name>
    <dbReference type="NCBI Taxonomy" id="6336"/>
    <lineage>
        <taxon>Eukaryota</taxon>
        <taxon>Metazoa</taxon>
        <taxon>Ecdysozoa</taxon>
        <taxon>Nematoda</taxon>
        <taxon>Enoplea</taxon>
        <taxon>Dorylaimia</taxon>
        <taxon>Trichinellida</taxon>
        <taxon>Trichinellidae</taxon>
        <taxon>Trichinella</taxon>
    </lineage>
</organism>
<proteinExistence type="predicted"/>
<evidence type="ECO:0000313" key="1">
    <source>
        <dbReference type="EMBL" id="KRX26746.1"/>
    </source>
</evidence>
<gene>
    <name evidence="1" type="ORF">T07_5525</name>
</gene>
<name>A0A0V0SJE2_9BILA</name>
<evidence type="ECO:0000313" key="2">
    <source>
        <dbReference type="Proteomes" id="UP000054630"/>
    </source>
</evidence>